<dbReference type="EMBL" id="BBNU01000008">
    <property type="protein sequence ID" value="GAL80028.1"/>
    <property type="molecule type" value="Genomic_DNA"/>
</dbReference>
<dbReference type="AlphaFoldDB" id="A0A090WV01"/>
<evidence type="ECO:0000313" key="1">
    <source>
        <dbReference type="EMBL" id="GAL80028.1"/>
    </source>
</evidence>
<evidence type="ECO:0000313" key="2">
    <source>
        <dbReference type="Proteomes" id="UP000029643"/>
    </source>
</evidence>
<sequence>MVTAENKVSQSVIACGKKAAKGVSRTNSSIKICNMERLSSRTDYINETIKKVFLFFK</sequence>
<name>A0A090WV01_9FLAO</name>
<protein>
    <submittedName>
        <fullName evidence="1">Uncharacterized protein</fullName>
    </submittedName>
</protein>
<gene>
    <name evidence="1" type="ORF">JCM19274_2700</name>
</gene>
<comment type="caution">
    <text evidence="1">The sequence shown here is derived from an EMBL/GenBank/DDBJ whole genome shotgun (WGS) entry which is preliminary data.</text>
</comment>
<organism evidence="1 2">
    <name type="scientific">Algibacter lectus</name>
    <dbReference type="NCBI Taxonomy" id="221126"/>
    <lineage>
        <taxon>Bacteria</taxon>
        <taxon>Pseudomonadati</taxon>
        <taxon>Bacteroidota</taxon>
        <taxon>Flavobacteriia</taxon>
        <taxon>Flavobacteriales</taxon>
        <taxon>Flavobacteriaceae</taxon>
        <taxon>Algibacter</taxon>
    </lineage>
</organism>
<accession>A0A090WV01</accession>
<proteinExistence type="predicted"/>
<dbReference type="Proteomes" id="UP000029643">
    <property type="component" value="Unassembled WGS sequence"/>
</dbReference>
<reference evidence="1 2" key="1">
    <citation type="journal article" date="2014" name="Genome Announc.">
        <title>Draft Genome Sequences of Marine Flavobacterium Algibacter lectus Strains SS8 and NR4.</title>
        <authorList>
            <person name="Takatani N."/>
            <person name="Nakanishi M."/>
            <person name="Meirelles P."/>
            <person name="Mino S."/>
            <person name="Suda W."/>
            <person name="Oshima K."/>
            <person name="Hattori M."/>
            <person name="Ohkuma M."/>
            <person name="Hosokawa M."/>
            <person name="Miyashita K."/>
            <person name="Thompson F.L."/>
            <person name="Niwa A."/>
            <person name="Sawabe T."/>
            <person name="Sawabe T."/>
        </authorList>
    </citation>
    <scope>NUCLEOTIDE SEQUENCE [LARGE SCALE GENOMIC DNA]</scope>
    <source>
        <strain evidence="2">JCM19274</strain>
    </source>
</reference>